<accession>A0A511R016</accession>
<dbReference type="InterPro" id="IPR029044">
    <property type="entry name" value="Nucleotide-diphossugar_trans"/>
</dbReference>
<dbReference type="InterPro" id="IPR001173">
    <property type="entry name" value="Glyco_trans_2-like"/>
</dbReference>
<organism evidence="2 3">
    <name type="scientific">Meiothermus hypogaeus NBRC 106114</name>
    <dbReference type="NCBI Taxonomy" id="1227553"/>
    <lineage>
        <taxon>Bacteria</taxon>
        <taxon>Thermotogati</taxon>
        <taxon>Deinococcota</taxon>
        <taxon>Deinococci</taxon>
        <taxon>Thermales</taxon>
        <taxon>Thermaceae</taxon>
        <taxon>Meiothermus</taxon>
    </lineage>
</organism>
<dbReference type="RefSeq" id="WP_119339481.1">
    <property type="nucleotide sequence ID" value="NZ_BJXL01000027.1"/>
</dbReference>
<evidence type="ECO:0000259" key="1">
    <source>
        <dbReference type="Pfam" id="PF00535"/>
    </source>
</evidence>
<dbReference type="PANTHER" id="PTHR22916">
    <property type="entry name" value="GLYCOSYLTRANSFERASE"/>
    <property type="match status" value="1"/>
</dbReference>
<name>A0A511R016_9DEIN</name>
<sequence length="239" mass="26551">MVSVLIPTYNRPQLLLRALRSLQLQLYPDWEAVVIDDGDGAGVLAAHSLRDPRILGVRNEGRGQVHARNTGLAHATGSIIALLDDDDWWLDPTHLHRVVRALKAQAGLVYRGGYLVVERDGLELERIPFDFKASPLSLRTDNHLLATGAAYPRFFHDELGPFDPEVADYWDWDWYLRVVSAGYPLIQLPGRGVAVAMHGGNMSYAARQGERQKNLDKLASKHGLGNLQLKDHRIIAGAA</sequence>
<gene>
    <name evidence="2" type="primary">ywdF</name>
    <name evidence="2" type="ORF">MHY01S_11350</name>
</gene>
<evidence type="ECO:0000313" key="2">
    <source>
        <dbReference type="EMBL" id="GEM82969.1"/>
    </source>
</evidence>
<proteinExistence type="predicted"/>
<dbReference type="AlphaFoldDB" id="A0A511R016"/>
<dbReference type="Proteomes" id="UP000321197">
    <property type="component" value="Unassembled WGS sequence"/>
</dbReference>
<feature type="domain" description="Glycosyltransferase 2-like" evidence="1">
    <location>
        <begin position="3"/>
        <end position="110"/>
    </location>
</feature>
<reference evidence="2 3" key="1">
    <citation type="submission" date="2019-07" db="EMBL/GenBank/DDBJ databases">
        <title>Whole genome shotgun sequence of Meiothermus hypogaeus NBRC 106114.</title>
        <authorList>
            <person name="Hosoyama A."/>
            <person name="Uohara A."/>
            <person name="Ohji S."/>
            <person name="Ichikawa N."/>
        </authorList>
    </citation>
    <scope>NUCLEOTIDE SEQUENCE [LARGE SCALE GENOMIC DNA]</scope>
    <source>
        <strain evidence="2 3">NBRC 106114</strain>
    </source>
</reference>
<dbReference type="Gene3D" id="3.90.550.10">
    <property type="entry name" value="Spore Coat Polysaccharide Biosynthesis Protein SpsA, Chain A"/>
    <property type="match status" value="1"/>
</dbReference>
<dbReference type="CDD" id="cd00761">
    <property type="entry name" value="Glyco_tranf_GTA_type"/>
    <property type="match status" value="1"/>
</dbReference>
<dbReference type="SUPFAM" id="SSF53448">
    <property type="entry name" value="Nucleotide-diphospho-sugar transferases"/>
    <property type="match status" value="1"/>
</dbReference>
<keyword evidence="2" id="KW-0808">Transferase</keyword>
<dbReference type="Pfam" id="PF00535">
    <property type="entry name" value="Glycos_transf_2"/>
    <property type="match status" value="1"/>
</dbReference>
<evidence type="ECO:0000313" key="3">
    <source>
        <dbReference type="Proteomes" id="UP000321197"/>
    </source>
</evidence>
<comment type="caution">
    <text evidence="2">The sequence shown here is derived from an EMBL/GenBank/DDBJ whole genome shotgun (WGS) entry which is preliminary data.</text>
</comment>
<protein>
    <submittedName>
        <fullName evidence="2">Putative glycosyltransferase YwdF</fullName>
    </submittedName>
</protein>
<dbReference type="GO" id="GO:0016758">
    <property type="term" value="F:hexosyltransferase activity"/>
    <property type="evidence" value="ECO:0007669"/>
    <property type="project" value="UniProtKB-ARBA"/>
</dbReference>
<dbReference type="OrthoDB" id="396512at2"/>
<dbReference type="PANTHER" id="PTHR22916:SF3">
    <property type="entry name" value="UDP-GLCNAC:BETAGAL BETA-1,3-N-ACETYLGLUCOSAMINYLTRANSFERASE-LIKE PROTEIN 1"/>
    <property type="match status" value="1"/>
</dbReference>
<dbReference type="EMBL" id="BJXL01000027">
    <property type="protein sequence ID" value="GEM82969.1"/>
    <property type="molecule type" value="Genomic_DNA"/>
</dbReference>